<dbReference type="GeneID" id="109114375"/>
<dbReference type="RefSeq" id="XP_019052467.1">
    <property type="nucleotide sequence ID" value="XM_019196922.1"/>
</dbReference>
<proteinExistence type="predicted"/>
<name>A0A1U8Q1E3_NELNU</name>
<dbReference type="KEGG" id="nnu:109114375"/>
<reference evidence="2" key="1">
    <citation type="submission" date="2025-08" db="UniProtKB">
        <authorList>
            <consortium name="RefSeq"/>
        </authorList>
    </citation>
    <scope>IDENTIFICATION</scope>
</reference>
<evidence type="ECO:0000313" key="1">
    <source>
        <dbReference type="Proteomes" id="UP000189703"/>
    </source>
</evidence>
<keyword evidence="1" id="KW-1185">Reference proteome</keyword>
<dbReference type="OrthoDB" id="412581at2759"/>
<sequence>MTGCKPSTLPMLQQQHLALALGPLLIGAAQYRRLVGRLVYLTITRPGITFVVNVLTQFMSAPWQDHWDVAIHVLRYLKNTVSHGILLSATSNLILKAYCDSDWAGCPVSRRSTTGYITMLGASPLSWKPKKQTTVSRSSAVEYRAMIASTSEPLWLK</sequence>
<dbReference type="AlphaFoldDB" id="A0A1U8Q1E3"/>
<dbReference type="PANTHER" id="PTHR11439:SF511">
    <property type="match status" value="1"/>
</dbReference>
<dbReference type="OMA" id="FYPANSG"/>
<dbReference type="PANTHER" id="PTHR11439">
    <property type="entry name" value="GAG-POL-RELATED RETROTRANSPOSON"/>
    <property type="match status" value="1"/>
</dbReference>
<dbReference type="CDD" id="cd09272">
    <property type="entry name" value="RNase_HI_RT_Ty1"/>
    <property type="match status" value="1"/>
</dbReference>
<dbReference type="InterPro" id="IPR043502">
    <property type="entry name" value="DNA/RNA_pol_sf"/>
</dbReference>
<evidence type="ECO:0000313" key="2">
    <source>
        <dbReference type="RefSeq" id="XP_019052467.1"/>
    </source>
</evidence>
<protein>
    <submittedName>
        <fullName evidence="2">Uncharacterized protein LOC109114375</fullName>
    </submittedName>
</protein>
<dbReference type="STRING" id="4432.A0A1U8Q1E3"/>
<dbReference type="InParanoid" id="A0A1U8Q1E3"/>
<organism evidence="1 2">
    <name type="scientific">Nelumbo nucifera</name>
    <name type="common">Sacred lotus</name>
    <dbReference type="NCBI Taxonomy" id="4432"/>
    <lineage>
        <taxon>Eukaryota</taxon>
        <taxon>Viridiplantae</taxon>
        <taxon>Streptophyta</taxon>
        <taxon>Embryophyta</taxon>
        <taxon>Tracheophyta</taxon>
        <taxon>Spermatophyta</taxon>
        <taxon>Magnoliopsida</taxon>
        <taxon>Proteales</taxon>
        <taxon>Nelumbonaceae</taxon>
        <taxon>Nelumbo</taxon>
    </lineage>
</organism>
<gene>
    <name evidence="2" type="primary">LOC109114375</name>
</gene>
<dbReference type="SUPFAM" id="SSF56672">
    <property type="entry name" value="DNA/RNA polymerases"/>
    <property type="match status" value="1"/>
</dbReference>
<accession>A0A1U8Q1E3</accession>
<dbReference type="Proteomes" id="UP000189703">
    <property type="component" value="Unplaced"/>
</dbReference>